<dbReference type="EMBL" id="BFEA01000928">
    <property type="protein sequence ID" value="GBG91636.1"/>
    <property type="molecule type" value="Genomic_DNA"/>
</dbReference>
<name>A0A388MAQ2_CHABU</name>
<proteinExistence type="predicted"/>
<comment type="caution">
    <text evidence="1">The sequence shown here is derived from an EMBL/GenBank/DDBJ whole genome shotgun (WGS) entry which is preliminary data.</text>
</comment>
<reference evidence="1 2" key="1">
    <citation type="journal article" date="2018" name="Cell">
        <title>The Chara Genome: Secondary Complexity and Implications for Plant Terrestrialization.</title>
        <authorList>
            <person name="Nishiyama T."/>
            <person name="Sakayama H."/>
            <person name="Vries J.D."/>
            <person name="Buschmann H."/>
            <person name="Saint-Marcoux D."/>
            <person name="Ullrich K.K."/>
            <person name="Haas F.B."/>
            <person name="Vanderstraeten L."/>
            <person name="Becker D."/>
            <person name="Lang D."/>
            <person name="Vosolsobe S."/>
            <person name="Rombauts S."/>
            <person name="Wilhelmsson P.K.I."/>
            <person name="Janitza P."/>
            <person name="Kern R."/>
            <person name="Heyl A."/>
            <person name="Rumpler F."/>
            <person name="Villalobos L.I.A.C."/>
            <person name="Clay J.M."/>
            <person name="Skokan R."/>
            <person name="Toyoda A."/>
            <person name="Suzuki Y."/>
            <person name="Kagoshima H."/>
            <person name="Schijlen E."/>
            <person name="Tajeshwar N."/>
            <person name="Catarino B."/>
            <person name="Hetherington A.J."/>
            <person name="Saltykova A."/>
            <person name="Bonnot C."/>
            <person name="Breuninger H."/>
            <person name="Symeonidi A."/>
            <person name="Radhakrishnan G.V."/>
            <person name="Van Nieuwerburgh F."/>
            <person name="Deforce D."/>
            <person name="Chang C."/>
            <person name="Karol K.G."/>
            <person name="Hedrich R."/>
            <person name="Ulvskov P."/>
            <person name="Glockner G."/>
            <person name="Delwiche C.F."/>
            <person name="Petrasek J."/>
            <person name="Van de Peer Y."/>
            <person name="Friml J."/>
            <person name="Beilby M."/>
            <person name="Dolan L."/>
            <person name="Kohara Y."/>
            <person name="Sugano S."/>
            <person name="Fujiyama A."/>
            <person name="Delaux P.-M."/>
            <person name="Quint M."/>
            <person name="TheiBen G."/>
            <person name="Hagemann M."/>
            <person name="Harholt J."/>
            <person name="Dunand C."/>
            <person name="Zachgo S."/>
            <person name="Langdale J."/>
            <person name="Maumus F."/>
            <person name="Straeten D.V.D."/>
            <person name="Gould S.B."/>
            <person name="Rensing S.A."/>
        </authorList>
    </citation>
    <scope>NUCLEOTIDE SEQUENCE [LARGE SCALE GENOMIC DNA]</scope>
    <source>
        <strain evidence="1 2">S276</strain>
    </source>
</reference>
<keyword evidence="2" id="KW-1185">Reference proteome</keyword>
<protein>
    <submittedName>
        <fullName evidence="1">Uncharacterized protein</fullName>
    </submittedName>
</protein>
<accession>A0A388MAQ2</accession>
<sequence length="282" mass="32069">MLEMAKIEDAQSGTNVLLDFRTAFCGSVFEKYHILPVQVASLDVHPVAIKPEGMFFCNLRDFLLLPGNVDLLTTDGDSFIKRFADFENAGADITDCCAAAAIASQFWTTTRRRQDIRDEQGEIRSGSDVTRESDVALALKMFNFLRNKTIFGEVSELHALTHLIDFDLVGADNRRFPLRMLMWDDYRGWNVEGGWRSGTARRTSWSPKQMVVPSGGIRPMRQSSRFWLRKPWSNGISHTAMFLRCKECRDVSASLISMGNRQWNFVKGTSLTSMVHGRRRDL</sequence>
<gene>
    <name evidence="1" type="ORF">CBR_g52670</name>
</gene>
<evidence type="ECO:0000313" key="2">
    <source>
        <dbReference type="Proteomes" id="UP000265515"/>
    </source>
</evidence>
<evidence type="ECO:0000313" key="1">
    <source>
        <dbReference type="EMBL" id="GBG91636.1"/>
    </source>
</evidence>
<dbReference type="Proteomes" id="UP000265515">
    <property type="component" value="Unassembled WGS sequence"/>
</dbReference>
<dbReference type="Gramene" id="GBG91636">
    <property type="protein sequence ID" value="GBG91636"/>
    <property type="gene ID" value="CBR_g52670"/>
</dbReference>
<dbReference type="AlphaFoldDB" id="A0A388MAQ2"/>
<organism evidence="1 2">
    <name type="scientific">Chara braunii</name>
    <name type="common">Braun's stonewort</name>
    <dbReference type="NCBI Taxonomy" id="69332"/>
    <lineage>
        <taxon>Eukaryota</taxon>
        <taxon>Viridiplantae</taxon>
        <taxon>Streptophyta</taxon>
        <taxon>Charophyceae</taxon>
        <taxon>Charales</taxon>
        <taxon>Characeae</taxon>
        <taxon>Chara</taxon>
    </lineage>
</organism>